<gene>
    <name evidence="1" type="ORF">JYZ213_LOCUS47272</name>
</gene>
<protein>
    <submittedName>
        <fullName evidence="1">Uncharacterized protein</fullName>
    </submittedName>
</protein>
<comment type="caution">
    <text evidence="1">The sequence shown here is derived from an EMBL/GenBank/DDBJ whole genome shotgun (WGS) entry which is preliminary data.</text>
</comment>
<proteinExistence type="predicted"/>
<organism evidence="1 2">
    <name type="scientific">Adineta steineri</name>
    <dbReference type="NCBI Taxonomy" id="433720"/>
    <lineage>
        <taxon>Eukaryota</taxon>
        <taxon>Metazoa</taxon>
        <taxon>Spiralia</taxon>
        <taxon>Gnathifera</taxon>
        <taxon>Rotifera</taxon>
        <taxon>Eurotatoria</taxon>
        <taxon>Bdelloidea</taxon>
        <taxon>Adinetida</taxon>
        <taxon>Adinetidae</taxon>
        <taxon>Adineta</taxon>
    </lineage>
</organism>
<feature type="non-terminal residue" evidence="1">
    <location>
        <position position="1"/>
    </location>
</feature>
<evidence type="ECO:0000313" key="2">
    <source>
        <dbReference type="Proteomes" id="UP000663845"/>
    </source>
</evidence>
<feature type="non-terminal residue" evidence="1">
    <location>
        <position position="67"/>
    </location>
</feature>
<dbReference type="Proteomes" id="UP000663845">
    <property type="component" value="Unassembled WGS sequence"/>
</dbReference>
<accession>A0A815YDD8</accession>
<evidence type="ECO:0000313" key="1">
    <source>
        <dbReference type="EMBL" id="CAF1569300.1"/>
    </source>
</evidence>
<sequence>IPTEWTTKLQHALHIRLTLVTVPNERVPVRCVHPYPIDTEDVNVIKDPSSNSLYFPLSDDELLTGQK</sequence>
<dbReference type="AlphaFoldDB" id="A0A815YDD8"/>
<name>A0A815YDD8_9BILA</name>
<reference evidence="1" key="1">
    <citation type="submission" date="2021-02" db="EMBL/GenBank/DDBJ databases">
        <authorList>
            <person name="Nowell W R."/>
        </authorList>
    </citation>
    <scope>NUCLEOTIDE SEQUENCE</scope>
</reference>
<dbReference type="EMBL" id="CAJNOG010008592">
    <property type="protein sequence ID" value="CAF1569300.1"/>
    <property type="molecule type" value="Genomic_DNA"/>
</dbReference>